<dbReference type="PROSITE" id="PS51197">
    <property type="entry name" value="HTH_RRF2_2"/>
    <property type="match status" value="1"/>
</dbReference>
<dbReference type="PANTHER" id="PTHR33221">
    <property type="entry name" value="WINGED HELIX-TURN-HELIX TRANSCRIPTIONAL REGULATOR, RRF2 FAMILY"/>
    <property type="match status" value="1"/>
</dbReference>
<dbReference type="EMBL" id="SDPN01000016">
    <property type="protein sequence ID" value="RXZ70292.1"/>
    <property type="molecule type" value="Genomic_DNA"/>
</dbReference>
<proteinExistence type="predicted"/>
<dbReference type="InterPro" id="IPR036390">
    <property type="entry name" value="WH_DNA-bd_sf"/>
</dbReference>
<evidence type="ECO:0000313" key="1">
    <source>
        <dbReference type="EMBL" id="RXZ70292.1"/>
    </source>
</evidence>
<dbReference type="SUPFAM" id="SSF46785">
    <property type="entry name" value="Winged helix' DNA-binding domain"/>
    <property type="match status" value="1"/>
</dbReference>
<dbReference type="Pfam" id="PF02082">
    <property type="entry name" value="Rrf2"/>
    <property type="match status" value="1"/>
</dbReference>
<reference evidence="1 2" key="1">
    <citation type="submission" date="2019-01" db="EMBL/GenBank/DDBJ databases">
        <title>Agromyces.</title>
        <authorList>
            <person name="Li J."/>
        </authorList>
    </citation>
    <scope>NUCLEOTIDE SEQUENCE [LARGE SCALE GENOMIC DNA]</scope>
    <source>
        <strain evidence="1 2">DSM 15934</strain>
    </source>
</reference>
<accession>A0A4Q2L200</accession>
<dbReference type="OrthoDB" id="9808360at2"/>
<dbReference type="PANTHER" id="PTHR33221:SF15">
    <property type="entry name" value="HTH-TYPE TRANSCRIPTIONAL REGULATOR YWGB-RELATED"/>
    <property type="match status" value="1"/>
</dbReference>
<protein>
    <submittedName>
        <fullName evidence="1">Rrf2 family transcriptional regulator</fullName>
    </submittedName>
</protein>
<sequence>MSGRASTHFSVAVHVLTYLAGRGGGRAVSSDELSESANVHPVYIRQVLAPLRDAQIVRARRGAHGGWELARHSADIHLDEIFDLTTSEEPMLATHGPSPECSVGREISGILSTLQADVASAVRARLRERTVEGLVSDALLAASNRARQQTDVHPAGVAATRLP</sequence>
<evidence type="ECO:0000313" key="2">
    <source>
        <dbReference type="Proteomes" id="UP000293865"/>
    </source>
</evidence>
<name>A0A4Q2L200_9MICO</name>
<comment type="caution">
    <text evidence="1">The sequence shown here is derived from an EMBL/GenBank/DDBJ whole genome shotgun (WGS) entry which is preliminary data.</text>
</comment>
<dbReference type="Proteomes" id="UP000293865">
    <property type="component" value="Unassembled WGS sequence"/>
</dbReference>
<keyword evidence="2" id="KW-1185">Reference proteome</keyword>
<dbReference type="GO" id="GO:0005829">
    <property type="term" value="C:cytosol"/>
    <property type="evidence" value="ECO:0007669"/>
    <property type="project" value="TreeGrafter"/>
</dbReference>
<dbReference type="RefSeq" id="WP_129520833.1">
    <property type="nucleotide sequence ID" value="NZ_SDPN01000016.1"/>
</dbReference>
<dbReference type="AlphaFoldDB" id="A0A4Q2L200"/>
<dbReference type="InterPro" id="IPR036388">
    <property type="entry name" value="WH-like_DNA-bd_sf"/>
</dbReference>
<dbReference type="GO" id="GO:0003700">
    <property type="term" value="F:DNA-binding transcription factor activity"/>
    <property type="evidence" value="ECO:0007669"/>
    <property type="project" value="TreeGrafter"/>
</dbReference>
<dbReference type="Gene3D" id="1.10.10.10">
    <property type="entry name" value="Winged helix-like DNA-binding domain superfamily/Winged helix DNA-binding domain"/>
    <property type="match status" value="1"/>
</dbReference>
<gene>
    <name evidence="1" type="ORF">ESP51_10420</name>
</gene>
<dbReference type="InterPro" id="IPR000944">
    <property type="entry name" value="Tscrpt_reg_Rrf2"/>
</dbReference>
<organism evidence="1 2">
    <name type="scientific">Agromyces albus</name>
    <dbReference type="NCBI Taxonomy" id="205332"/>
    <lineage>
        <taxon>Bacteria</taxon>
        <taxon>Bacillati</taxon>
        <taxon>Actinomycetota</taxon>
        <taxon>Actinomycetes</taxon>
        <taxon>Micrococcales</taxon>
        <taxon>Microbacteriaceae</taxon>
        <taxon>Agromyces</taxon>
    </lineage>
</organism>